<evidence type="ECO:0000313" key="2">
    <source>
        <dbReference type="WBParaSite" id="PgE262_g001_t01"/>
    </source>
</evidence>
<protein>
    <submittedName>
        <fullName evidence="2">Uncharacterized protein</fullName>
    </submittedName>
</protein>
<proteinExistence type="predicted"/>
<sequence>FIQRQPRLINWPQNMVEKYDSRGTNFEFVGHGDSTQQQPYQKITEDHTNASNNETSIRRCFAIHSEGMEEPSNDHSANKGQKWNRSTVHIVTESNQHRQRGMLSTATIRGQSMNARLVARFTIN</sequence>
<dbReference type="WBParaSite" id="PgE262_g001_t01">
    <property type="protein sequence ID" value="PgE262_g001_t01"/>
    <property type="gene ID" value="PgE262_g001"/>
</dbReference>
<name>A0A915A4R2_PARUN</name>
<reference evidence="2" key="1">
    <citation type="submission" date="2022-11" db="UniProtKB">
        <authorList>
            <consortium name="WormBaseParasite"/>
        </authorList>
    </citation>
    <scope>IDENTIFICATION</scope>
</reference>
<accession>A0A915A4R2</accession>
<dbReference type="Proteomes" id="UP000887569">
    <property type="component" value="Unplaced"/>
</dbReference>
<organism evidence="1 2">
    <name type="scientific">Parascaris univalens</name>
    <name type="common">Nematode worm</name>
    <dbReference type="NCBI Taxonomy" id="6257"/>
    <lineage>
        <taxon>Eukaryota</taxon>
        <taxon>Metazoa</taxon>
        <taxon>Ecdysozoa</taxon>
        <taxon>Nematoda</taxon>
        <taxon>Chromadorea</taxon>
        <taxon>Rhabditida</taxon>
        <taxon>Spirurina</taxon>
        <taxon>Ascaridomorpha</taxon>
        <taxon>Ascaridoidea</taxon>
        <taxon>Ascarididae</taxon>
        <taxon>Parascaris</taxon>
    </lineage>
</organism>
<evidence type="ECO:0000313" key="1">
    <source>
        <dbReference type="Proteomes" id="UP000887569"/>
    </source>
</evidence>
<dbReference type="AlphaFoldDB" id="A0A915A4R2"/>
<keyword evidence="1" id="KW-1185">Reference proteome</keyword>